<sequence length="904" mass="94453">MKKIFITMICVVMALVAVYNPYLAPGEKAHATSGNITSIVDRPFSPNDYRGGVMDVTFTSSSSLYYMTQEDYYNGSWYRISSQRVGALRGTLTFSASSNARYGDQYRYTLSTKDNKGGIVLATSYHSLRNDYGTLRSTTIGSLTSLSTSVTGLAEANSTVTIRNGTTVLGSGTANSSRQYTISIPAQPAGSTITATAVLGNLSAPAVSTIVQPATLEDTTLDSLTNQSTSASGTAHPGATVRIENGTTVIGTGTADNNGDYTIPIPAQAVGTVVTAQATFNNVSSNIASRTVTSAQTVGTITPNRFNVGDMNITGTYTDDVVRARVWVNGASINIGGDFDNGNFSFFVGNAGIKAGDIVTIQALDFNNRILDTQQLTVVSPLPQGTIRPSDYTVGTTAITGSYTGAVTSARLEVDGRIITAAGGTFRADGTFTYFVSPGTIRAGARVELIALDVPGGRVLDRQLVNVIANSQGTITPANYRVGDANITGTYTGDVTSARLLVNNNVVTPAGGTFNADGTFTFFVRSGAIRFGDDVELIALDAPGGRELDRKTVSVLANTQGTITPANYRVGDANITGTYTGDITSARLLVNRNIVTPAGGTFNADGTFTFFVRSGVIRAGDDVELIALDAPGGRELDRSTVTIASTQGTITPNSFRVVQGNSNITGTYTGDVTSARLLVNNNVVIPAGGTFNADGTFTFFVRSGTIQVGDDVELIALDAPGGRVLDRSPVTIALTQGTLTANAYKVGETNITGTYTGDVASARLVVNNNIITAGGGTFTNGTFSYFVRAGVIQAGDDVTLIALDANDRELYKTTVRVNPNIQGTITLDNYTAGGANLTGTYTGDVARGRITVNGVVGNWGGTFNLNGTFSYYVGNLGLQTGDVVKLTGFSLDHTELDDSTITVQ</sequence>
<evidence type="ECO:0000259" key="2">
    <source>
        <dbReference type="Pfam" id="PF17936"/>
    </source>
</evidence>
<comment type="caution">
    <text evidence="4">The sequence shown here is derived from an EMBL/GenBank/DDBJ whole genome shotgun (WGS) entry which is preliminary data.</text>
</comment>
<reference evidence="4 5" key="1">
    <citation type="submission" date="2019-03" db="EMBL/GenBank/DDBJ databases">
        <title>Genomic Encyclopedia of Type Strains, Phase III (KMG-III): the genomes of soil and plant-associated and newly described type strains.</title>
        <authorList>
            <person name="Whitman W."/>
        </authorList>
    </citation>
    <scope>NUCLEOTIDE SEQUENCE [LARGE SCALE GENOMIC DNA]</scope>
    <source>
        <strain evidence="4 5">CECT 7972</strain>
    </source>
</reference>
<dbReference type="Gene3D" id="2.60.40.10">
    <property type="entry name" value="Immunoglobulins"/>
    <property type="match status" value="2"/>
</dbReference>
<dbReference type="InterPro" id="IPR041498">
    <property type="entry name" value="Big_6"/>
</dbReference>
<feature type="domain" description="Bacterial Ig" evidence="3">
    <location>
        <begin position="561"/>
        <end position="644"/>
    </location>
</feature>
<dbReference type="EMBL" id="SNZK01000007">
    <property type="protein sequence ID" value="TDR52565.1"/>
    <property type="molecule type" value="Genomic_DNA"/>
</dbReference>
<feature type="chain" id="PRO_5038422710" description="Bacterial Ig domain-containing protein" evidence="1">
    <location>
        <begin position="25"/>
        <end position="904"/>
    </location>
</feature>
<feature type="domain" description="Bacterial Ig" evidence="2">
    <location>
        <begin position="222"/>
        <end position="279"/>
    </location>
</feature>
<feature type="domain" description="Bacterial Ig" evidence="3">
    <location>
        <begin position="385"/>
        <end position="468"/>
    </location>
</feature>
<evidence type="ECO:0000256" key="1">
    <source>
        <dbReference type="SAM" id="SignalP"/>
    </source>
</evidence>
<organism evidence="4 5">
    <name type="scientific">Listeria rocourtiae</name>
    <dbReference type="NCBI Taxonomy" id="647910"/>
    <lineage>
        <taxon>Bacteria</taxon>
        <taxon>Bacillati</taxon>
        <taxon>Bacillota</taxon>
        <taxon>Bacilli</taxon>
        <taxon>Bacillales</taxon>
        <taxon>Listeriaceae</taxon>
        <taxon>Listeria</taxon>
    </lineage>
</organism>
<feature type="domain" description="Bacterial Ig" evidence="2">
    <location>
        <begin position="145"/>
        <end position="207"/>
    </location>
</feature>
<name>A0A4R6ZK10_9LIST</name>
<keyword evidence="5" id="KW-1185">Reference proteome</keyword>
<dbReference type="AlphaFoldDB" id="A0A4R6ZK10"/>
<dbReference type="Proteomes" id="UP000295558">
    <property type="component" value="Unassembled WGS sequence"/>
</dbReference>
<evidence type="ECO:0008006" key="6">
    <source>
        <dbReference type="Google" id="ProtNLM"/>
    </source>
</evidence>
<dbReference type="InterPro" id="IPR046746">
    <property type="entry name" value="Big_15"/>
</dbReference>
<feature type="domain" description="Bacterial Ig" evidence="3">
    <location>
        <begin position="648"/>
        <end position="733"/>
    </location>
</feature>
<dbReference type="RefSeq" id="WP_051994252.1">
    <property type="nucleotide sequence ID" value="NZ_JAASUO010000005.1"/>
</dbReference>
<dbReference type="OrthoDB" id="2366313at2"/>
<feature type="domain" description="Bacterial Ig" evidence="3">
    <location>
        <begin position="823"/>
        <end position="904"/>
    </location>
</feature>
<feature type="domain" description="Bacterial Ig" evidence="3">
    <location>
        <begin position="299"/>
        <end position="379"/>
    </location>
</feature>
<gene>
    <name evidence="4" type="ORF">DFP96_1072</name>
</gene>
<keyword evidence="1" id="KW-0732">Signal</keyword>
<accession>A0A4R6ZK10</accession>
<evidence type="ECO:0000259" key="3">
    <source>
        <dbReference type="Pfam" id="PF20622"/>
    </source>
</evidence>
<feature type="domain" description="Bacterial Ig" evidence="3">
    <location>
        <begin position="473"/>
        <end position="555"/>
    </location>
</feature>
<dbReference type="STRING" id="1265846.PROCOU_07753"/>
<protein>
    <recommendedName>
        <fullName evidence="6">Bacterial Ig domain-containing protein</fullName>
    </recommendedName>
</protein>
<evidence type="ECO:0000313" key="5">
    <source>
        <dbReference type="Proteomes" id="UP000295558"/>
    </source>
</evidence>
<feature type="signal peptide" evidence="1">
    <location>
        <begin position="1"/>
        <end position="24"/>
    </location>
</feature>
<dbReference type="InterPro" id="IPR013783">
    <property type="entry name" value="Ig-like_fold"/>
</dbReference>
<dbReference type="Pfam" id="PF17936">
    <property type="entry name" value="Big_6"/>
    <property type="match status" value="2"/>
</dbReference>
<dbReference type="Pfam" id="PF20622">
    <property type="entry name" value="Big_15"/>
    <property type="match status" value="7"/>
</dbReference>
<evidence type="ECO:0000313" key="4">
    <source>
        <dbReference type="EMBL" id="TDR52565.1"/>
    </source>
</evidence>
<proteinExistence type="predicted"/>
<feature type="domain" description="Bacterial Ig" evidence="3">
    <location>
        <begin position="737"/>
        <end position="818"/>
    </location>
</feature>